<organism evidence="2 3">
    <name type="scientific">Steinernema glaseri</name>
    <dbReference type="NCBI Taxonomy" id="37863"/>
    <lineage>
        <taxon>Eukaryota</taxon>
        <taxon>Metazoa</taxon>
        <taxon>Ecdysozoa</taxon>
        <taxon>Nematoda</taxon>
        <taxon>Chromadorea</taxon>
        <taxon>Rhabditida</taxon>
        <taxon>Tylenchina</taxon>
        <taxon>Panagrolaimomorpha</taxon>
        <taxon>Strongyloidoidea</taxon>
        <taxon>Steinernematidae</taxon>
        <taxon>Steinernema</taxon>
    </lineage>
</organism>
<feature type="transmembrane region" description="Helical" evidence="1">
    <location>
        <begin position="76"/>
        <end position="101"/>
    </location>
</feature>
<keyword evidence="1" id="KW-0472">Membrane</keyword>
<evidence type="ECO:0000313" key="3">
    <source>
        <dbReference type="WBParaSite" id="L893_g2874.t1"/>
    </source>
</evidence>
<feature type="transmembrane region" description="Helical" evidence="1">
    <location>
        <begin position="38"/>
        <end position="56"/>
    </location>
</feature>
<feature type="transmembrane region" description="Helical" evidence="1">
    <location>
        <begin position="440"/>
        <end position="465"/>
    </location>
</feature>
<keyword evidence="1" id="KW-1133">Transmembrane helix</keyword>
<dbReference type="WBParaSite" id="L893_g2874.t1">
    <property type="protein sequence ID" value="L893_g2874.t1"/>
    <property type="gene ID" value="L893_g2874"/>
</dbReference>
<feature type="transmembrane region" description="Helical" evidence="1">
    <location>
        <begin position="335"/>
        <end position="357"/>
    </location>
</feature>
<feature type="transmembrane region" description="Helical" evidence="1">
    <location>
        <begin position="121"/>
        <end position="154"/>
    </location>
</feature>
<reference evidence="3" key="1">
    <citation type="submission" date="2016-11" db="UniProtKB">
        <authorList>
            <consortium name="WormBaseParasite"/>
        </authorList>
    </citation>
    <scope>IDENTIFICATION</scope>
</reference>
<evidence type="ECO:0000256" key="1">
    <source>
        <dbReference type="SAM" id="Phobius"/>
    </source>
</evidence>
<feature type="transmembrane region" description="Helical" evidence="1">
    <location>
        <begin position="522"/>
        <end position="540"/>
    </location>
</feature>
<sequence length="587" mass="65845">MVLQGIDGLFSSARLIATWNATWTGATLYASSCVFSQAFPNMMISAISAVYSFILFERVSLLGHLQDPTSTARENLYVLIGRIAAYVLWIAPLITVGFILLQPDVEIAECSMKSLQDSGFLHLYMMIGSFAYSTVPLVFGFVLLLVASVAISAVKRKQEAEADHFTRFKLSEVINGLRVFITMNWIFTVHSTVFLLGELVFEWFVYMPEVVQESVKLFGASHSFLSSIVCFAFLHDRIRYPHDLLRPKPTEAQSGTRMHNSIKFDEHYAISFERFPNAHVTGLGMETLNYNPECGSRVRSPERRKTVSTTSYVIAVVQASTTCNKHQWTESVPYVTMNGAAIGGVIVVACVVFVNMVSVTDSFLALMIERTWALGNTDYSSWRNDKVTKGFTALTFVTIWIPLAAELSIDFFGSGGTVKDCSWEALIAESNSVWTTIMTFWWMIIGLLLFFVIAVAGTTFYRYRIFKSVILSKDARGLQWNRISSTIYPLITSTVFVFYSAAICFMIFHAGASNTMEGVIKIMHVALIIAVPVIILIARFKMMTKQDFSLRAFCKFSEGWGADLPEPVLTRVRRNQVSNHAKRMNLS</sequence>
<proteinExistence type="predicted"/>
<feature type="transmembrane region" description="Helical" evidence="1">
    <location>
        <begin position="175"/>
        <end position="197"/>
    </location>
</feature>
<keyword evidence="1" id="KW-0812">Transmembrane</keyword>
<keyword evidence="2" id="KW-1185">Reference proteome</keyword>
<protein>
    <submittedName>
        <fullName evidence="3">G_PROTEIN_RECEP_F1_2 domain-containing protein</fullName>
    </submittedName>
</protein>
<accession>A0A1I7ZQC6</accession>
<name>A0A1I7ZQC6_9BILA</name>
<dbReference type="Proteomes" id="UP000095287">
    <property type="component" value="Unplaced"/>
</dbReference>
<evidence type="ECO:0000313" key="2">
    <source>
        <dbReference type="Proteomes" id="UP000095287"/>
    </source>
</evidence>
<feature type="transmembrane region" description="Helical" evidence="1">
    <location>
        <begin position="486"/>
        <end position="510"/>
    </location>
</feature>
<dbReference type="AlphaFoldDB" id="A0A1I7ZQC6"/>